<evidence type="ECO:0000256" key="2">
    <source>
        <dbReference type="ARBA" id="ARBA00022759"/>
    </source>
</evidence>
<dbReference type="InterPro" id="IPR000026">
    <property type="entry name" value="N1-like"/>
</dbReference>
<evidence type="ECO:0000256" key="6">
    <source>
        <dbReference type="SAM" id="SignalP"/>
    </source>
</evidence>
<keyword evidence="6" id="KW-0732">Signal</keyword>
<dbReference type="PANTHER" id="PTHR42104:SF1">
    <property type="entry name" value="EXTRACELLULAR GUANYL-SPECIFIC RIBONUCLEASE RNTA (AFU_ORTHOLOGUE AFUA_4G03230)"/>
    <property type="match status" value="1"/>
</dbReference>
<proteinExistence type="predicted"/>
<keyword evidence="8" id="KW-1185">Reference proteome</keyword>
<dbReference type="AlphaFoldDB" id="A0A081CBA2"/>
<dbReference type="PROSITE" id="PS51257">
    <property type="entry name" value="PROKAR_LIPOPROTEIN"/>
    <property type="match status" value="1"/>
</dbReference>
<dbReference type="EMBL" id="DF830071">
    <property type="protein sequence ID" value="GAK63948.1"/>
    <property type="molecule type" value="Genomic_DNA"/>
</dbReference>
<dbReference type="GO" id="GO:0003723">
    <property type="term" value="F:RNA binding"/>
    <property type="evidence" value="ECO:0007669"/>
    <property type="project" value="InterPro"/>
</dbReference>
<name>A0A081CBA2_PSEA2</name>
<dbReference type="GO" id="GO:0016787">
    <property type="term" value="F:hydrolase activity"/>
    <property type="evidence" value="ECO:0007669"/>
    <property type="project" value="UniProtKB-KW"/>
</dbReference>
<accession>A0A081CBA2</accession>
<feature type="chain" id="PRO_5001755773" evidence="6">
    <location>
        <begin position="19"/>
        <end position="160"/>
    </location>
</feature>
<reference evidence="8" key="1">
    <citation type="journal article" date="2014" name="Genome Announc.">
        <title>Draft Genome Sequence of the Yeast Pseudozyma antarctica Type Strain JCM10317, a Producer of the Glycolipid Biosurfactants, Mannosylerythritol Lipids.</title>
        <authorList>
            <person name="Saika A."/>
            <person name="Koike H."/>
            <person name="Hori T."/>
            <person name="Fukuoka T."/>
            <person name="Sato S."/>
            <person name="Habe H."/>
            <person name="Kitamoto D."/>
            <person name="Morita T."/>
        </authorList>
    </citation>
    <scope>NUCLEOTIDE SEQUENCE [LARGE SCALE GENOMIC DNA]</scope>
    <source>
        <strain evidence="8">JCM 10317</strain>
    </source>
</reference>
<sequence length="160" mass="16967">MKFTVFASVLAFAGLAAACTPPSTTNCGGNVYTSDDINTAIQAGLDDAASGDRPDNYPHSYYVEASEGIELCCSSSGPYSEFPLVYNGPYYSSSGNYVSPGPDRVIYATNSGEYCATVTYVSTSSRVKTDRERYADEQLPNATLDSHTGAASYNGFTQCS</sequence>
<dbReference type="GeneID" id="26303149"/>
<dbReference type="InterPro" id="IPR016191">
    <property type="entry name" value="Ribonuclease/ribotoxin"/>
</dbReference>
<dbReference type="GO" id="GO:0004521">
    <property type="term" value="F:RNA endonuclease activity"/>
    <property type="evidence" value="ECO:0007669"/>
    <property type="project" value="InterPro"/>
</dbReference>
<dbReference type="SUPFAM" id="SSF53933">
    <property type="entry name" value="Microbial ribonucleases"/>
    <property type="match status" value="1"/>
</dbReference>
<dbReference type="Pfam" id="PF00545">
    <property type="entry name" value="Ribonuclease"/>
    <property type="match status" value="1"/>
</dbReference>
<keyword evidence="3" id="KW-0378">Hydrolase</keyword>
<keyword evidence="4" id="KW-1015">Disulfide bond</keyword>
<evidence type="ECO:0000313" key="8">
    <source>
        <dbReference type="Proteomes" id="UP000053758"/>
    </source>
</evidence>
<keyword evidence="5" id="KW-0456">Lyase</keyword>
<dbReference type="Proteomes" id="UP000053758">
    <property type="component" value="Unassembled WGS sequence"/>
</dbReference>
<dbReference type="PANTHER" id="PTHR42104">
    <property type="entry name" value="EXTRACELLULAR GUANYL-SPECIFIC RIBONUCLEASE RNTA (AFU_ORTHOLOGUE AFUA_4G03230)"/>
    <property type="match status" value="1"/>
</dbReference>
<dbReference type="Gene3D" id="3.10.450.30">
    <property type="entry name" value="Microbial ribonucleases"/>
    <property type="match status" value="1"/>
</dbReference>
<evidence type="ECO:0000313" key="7">
    <source>
        <dbReference type="EMBL" id="GAK63948.1"/>
    </source>
</evidence>
<organism evidence="7 8">
    <name type="scientific">Pseudozyma antarctica</name>
    <name type="common">Yeast</name>
    <name type="synonym">Candida antarctica</name>
    <dbReference type="NCBI Taxonomy" id="84753"/>
    <lineage>
        <taxon>Eukaryota</taxon>
        <taxon>Fungi</taxon>
        <taxon>Dikarya</taxon>
        <taxon>Basidiomycota</taxon>
        <taxon>Ustilaginomycotina</taxon>
        <taxon>Ustilaginomycetes</taxon>
        <taxon>Ustilaginales</taxon>
        <taxon>Ustilaginaceae</taxon>
        <taxon>Moesziomyces</taxon>
    </lineage>
</organism>
<keyword evidence="1" id="KW-0540">Nuclease</keyword>
<keyword evidence="2" id="KW-0255">Endonuclease</keyword>
<protein>
    <submittedName>
        <fullName evidence="7">Ribonuclease/ribotoxin</fullName>
    </submittedName>
</protein>
<evidence type="ECO:0000256" key="5">
    <source>
        <dbReference type="ARBA" id="ARBA00023239"/>
    </source>
</evidence>
<evidence type="ECO:0000256" key="1">
    <source>
        <dbReference type="ARBA" id="ARBA00022722"/>
    </source>
</evidence>
<gene>
    <name evidence="7" type="ORF">PAN0_004d2157</name>
</gene>
<feature type="signal peptide" evidence="6">
    <location>
        <begin position="1"/>
        <end position="18"/>
    </location>
</feature>
<evidence type="ECO:0000256" key="3">
    <source>
        <dbReference type="ARBA" id="ARBA00022801"/>
    </source>
</evidence>
<dbReference type="GO" id="GO:0016829">
    <property type="term" value="F:lyase activity"/>
    <property type="evidence" value="ECO:0007669"/>
    <property type="project" value="UniProtKB-KW"/>
</dbReference>
<dbReference type="RefSeq" id="XP_014657588.1">
    <property type="nucleotide sequence ID" value="XM_014802102.1"/>
</dbReference>
<evidence type="ECO:0000256" key="4">
    <source>
        <dbReference type="ARBA" id="ARBA00023157"/>
    </source>
</evidence>
<dbReference type="HOGENOM" id="CLU_111658_4_0_1"/>